<keyword evidence="6 12" id="KW-1003">Cell membrane</keyword>
<keyword evidence="11 12" id="KW-0472">Membrane</keyword>
<comment type="subcellular location">
    <subcellularLocation>
        <location evidence="2 12">Cell inner membrane</location>
        <topology evidence="2 12">Single-pass membrane protein</topology>
    </subcellularLocation>
</comment>
<evidence type="ECO:0000256" key="8">
    <source>
        <dbReference type="ARBA" id="ARBA00022692"/>
    </source>
</evidence>
<organism evidence="14 15">
    <name type="scientific">Brevundimonas vitisensis</name>
    <dbReference type="NCBI Taxonomy" id="2800818"/>
    <lineage>
        <taxon>Bacteria</taxon>
        <taxon>Pseudomonadati</taxon>
        <taxon>Pseudomonadota</taxon>
        <taxon>Alphaproteobacteria</taxon>
        <taxon>Caulobacterales</taxon>
        <taxon>Caulobacteraceae</taxon>
        <taxon>Brevundimonas</taxon>
    </lineage>
</organism>
<keyword evidence="7 12" id="KW-0997">Cell inner membrane</keyword>
<keyword evidence="5 12" id="KW-0813">Transport</keyword>
<proteinExistence type="inferred from homology"/>
<keyword evidence="10 12" id="KW-1133">Transmembrane helix</keyword>
<dbReference type="RefSeq" id="WP_201102106.1">
    <property type="nucleotide sequence ID" value="NZ_CP067977.1"/>
</dbReference>
<evidence type="ECO:0000313" key="14">
    <source>
        <dbReference type="EMBL" id="QQQ17730.1"/>
    </source>
</evidence>
<evidence type="ECO:0000256" key="4">
    <source>
        <dbReference type="ARBA" id="ARBA00016461"/>
    </source>
</evidence>
<feature type="region of interest" description="Disordered" evidence="13">
    <location>
        <begin position="46"/>
        <end position="71"/>
    </location>
</feature>
<evidence type="ECO:0000313" key="15">
    <source>
        <dbReference type="Proteomes" id="UP000595448"/>
    </source>
</evidence>
<name>A0ABX7BQE7_9CAUL</name>
<evidence type="ECO:0000256" key="7">
    <source>
        <dbReference type="ARBA" id="ARBA00022519"/>
    </source>
</evidence>
<dbReference type="Pfam" id="PF04995">
    <property type="entry name" value="CcmD"/>
    <property type="match status" value="1"/>
</dbReference>
<gene>
    <name evidence="14" type="primary">ccmD</name>
    <name evidence="14" type="ORF">JIP62_10335</name>
</gene>
<dbReference type="Proteomes" id="UP000595448">
    <property type="component" value="Chromosome"/>
</dbReference>
<sequence length="71" mass="7499">MLDLDMSPYAVFVWSAWAISALGLGAIVVRAVAAARRWKTEMARLEAGTDPTTPEGPAHVARSAAAETSMP</sequence>
<comment type="function">
    <text evidence="1 12">Required for the export of heme to the periplasm for the biogenesis of c-type cytochromes.</text>
</comment>
<dbReference type="EMBL" id="CP067977">
    <property type="protein sequence ID" value="QQQ17730.1"/>
    <property type="molecule type" value="Genomic_DNA"/>
</dbReference>
<evidence type="ECO:0000256" key="3">
    <source>
        <dbReference type="ARBA" id="ARBA00008741"/>
    </source>
</evidence>
<reference evidence="14 15" key="1">
    <citation type="submission" date="2021-01" db="EMBL/GenBank/DDBJ databases">
        <title>Brevundimonas vitis sp. nov., an bacterium isolated from grape (Vitis vinifera).</title>
        <authorList>
            <person name="Jiang L."/>
            <person name="Lee J."/>
        </authorList>
    </citation>
    <scope>NUCLEOTIDE SEQUENCE [LARGE SCALE GENOMIC DNA]</scope>
    <source>
        <strain evidence="14 15">GRTSA-9</strain>
    </source>
</reference>
<accession>A0ABX7BQE7</accession>
<evidence type="ECO:0000256" key="12">
    <source>
        <dbReference type="RuleBase" id="RU363101"/>
    </source>
</evidence>
<keyword evidence="8 12" id="KW-0812">Transmembrane</keyword>
<protein>
    <recommendedName>
        <fullName evidence="4 12">Heme exporter protein D</fullName>
    </recommendedName>
</protein>
<evidence type="ECO:0000256" key="11">
    <source>
        <dbReference type="ARBA" id="ARBA00023136"/>
    </source>
</evidence>
<evidence type="ECO:0000256" key="10">
    <source>
        <dbReference type="ARBA" id="ARBA00022989"/>
    </source>
</evidence>
<dbReference type="InterPro" id="IPR007078">
    <property type="entry name" value="Haem_export_protD_CcmD"/>
</dbReference>
<dbReference type="NCBIfam" id="TIGR03141">
    <property type="entry name" value="cytochro_ccmD"/>
    <property type="match status" value="1"/>
</dbReference>
<evidence type="ECO:0000256" key="5">
    <source>
        <dbReference type="ARBA" id="ARBA00022448"/>
    </source>
</evidence>
<keyword evidence="15" id="KW-1185">Reference proteome</keyword>
<evidence type="ECO:0000256" key="13">
    <source>
        <dbReference type="SAM" id="MobiDB-lite"/>
    </source>
</evidence>
<evidence type="ECO:0000256" key="6">
    <source>
        <dbReference type="ARBA" id="ARBA00022475"/>
    </source>
</evidence>
<evidence type="ECO:0000256" key="9">
    <source>
        <dbReference type="ARBA" id="ARBA00022748"/>
    </source>
</evidence>
<evidence type="ECO:0000256" key="1">
    <source>
        <dbReference type="ARBA" id="ARBA00002442"/>
    </source>
</evidence>
<evidence type="ECO:0000256" key="2">
    <source>
        <dbReference type="ARBA" id="ARBA00004377"/>
    </source>
</evidence>
<comment type="similarity">
    <text evidence="3 12">Belongs to the CcmD/CycX/HelD family.</text>
</comment>
<keyword evidence="9 12" id="KW-0201">Cytochrome c-type biogenesis</keyword>
<feature type="transmembrane region" description="Helical" evidence="12">
    <location>
        <begin position="12"/>
        <end position="33"/>
    </location>
</feature>